<evidence type="ECO:0000256" key="5">
    <source>
        <dbReference type="PROSITE-ProRule" id="PRU00169"/>
    </source>
</evidence>
<dbReference type="Pfam" id="PF02518">
    <property type="entry name" value="HATPase_c"/>
    <property type="match status" value="1"/>
</dbReference>
<feature type="domain" description="Response regulatory" evidence="8">
    <location>
        <begin position="591"/>
        <end position="711"/>
    </location>
</feature>
<dbReference type="CDD" id="cd00082">
    <property type="entry name" value="HisKA"/>
    <property type="match status" value="1"/>
</dbReference>
<dbReference type="SMART" id="SM00387">
    <property type="entry name" value="HATPase_c"/>
    <property type="match status" value="1"/>
</dbReference>
<dbReference type="InterPro" id="IPR005467">
    <property type="entry name" value="His_kinase_dom"/>
</dbReference>
<keyword evidence="4" id="KW-0902">Two-component regulatory system</keyword>
<dbReference type="Gene3D" id="3.30.565.10">
    <property type="entry name" value="Histidine kinase-like ATPase, C-terminal domain"/>
    <property type="match status" value="1"/>
</dbReference>
<dbReference type="FunFam" id="3.30.565.10:FF:000010">
    <property type="entry name" value="Sensor histidine kinase RcsC"/>
    <property type="match status" value="1"/>
</dbReference>
<evidence type="ECO:0000256" key="3">
    <source>
        <dbReference type="ARBA" id="ARBA00022553"/>
    </source>
</evidence>
<sequence length="720" mass="80064">MFKKARNAIIRMVFSNEIPINARMFNVAMLLGIVSSVVGFISTVLQASSLISMVATFSLVVGTCLMLFLVNKTQKYKFAGLVVVFLICDVFFPLNFFSGGGIRSGMLAYFLLGTAVIACVLNGKEFYFMISLYIVVCTACFLIQYTGLLPVAPIMSETMLYTDIVVSFVASSLAFCLLIKYQTQIYIKAQQDAEIASKSKSEFLANMSHEIRTPMNAIIGMTSIGKSATDIDRKDYAFGKIENASTHLLGIINDILDMSKIEANKLELSYAEFDFEKMLQKVVNVINFRVEEKHQNFTIRIDKNIPQNLIGDDQRIAQVITNLLSNSVKFTPEEGSIHLDAHLVKEEGSPPDLPGVCTIQVEVTDTGIGINKEQQSRLFSSFQQAESSTSRKFGGTGLGLAISKRIVEMMGGSIWIESEPGKGSTFAFTVQTKRGDSKPASLLRPGVNWKNIRILAVDDAPEIREYFGDIASRLGITWDIAASGEDACALVKQNGPYDIYFVDWKMPGMDGIEFSRRIQEQKEENHSVIIMISAAEWVSIEGEAKAAGVDKFLPKPLFLSSITDYINECLGAGNTLSEQDSGDAEHFKAYHVLLAEDVEINREIVLALLEPTELQIDSAENGAEALRMFTETPDRYDMIFMDVQMPEMDGYEATRRIRALDIPRAKKIPIIAMTANVFREDIENCLAAGMNDHVGKPLDFKEVLEKLRQYLAKEPEYSLK</sequence>
<dbReference type="PANTHER" id="PTHR45339">
    <property type="entry name" value="HYBRID SIGNAL TRANSDUCTION HISTIDINE KINASE J"/>
    <property type="match status" value="1"/>
</dbReference>
<dbReference type="EC" id="2.7.13.3" evidence="2"/>
<evidence type="ECO:0000256" key="1">
    <source>
        <dbReference type="ARBA" id="ARBA00000085"/>
    </source>
</evidence>
<dbReference type="eggNOG" id="COG0642">
    <property type="taxonomic scope" value="Bacteria"/>
</dbReference>
<dbReference type="SUPFAM" id="SSF52172">
    <property type="entry name" value="CheY-like"/>
    <property type="match status" value="2"/>
</dbReference>
<comment type="catalytic activity">
    <reaction evidence="1">
        <text>ATP + protein L-histidine = ADP + protein N-phospho-L-histidine.</text>
        <dbReference type="EC" id="2.7.13.3"/>
    </reaction>
</comment>
<evidence type="ECO:0000313" key="9">
    <source>
        <dbReference type="EMBL" id="AEF82469.1"/>
    </source>
</evidence>
<dbReference type="SMART" id="SM00388">
    <property type="entry name" value="HisKA"/>
    <property type="match status" value="1"/>
</dbReference>
<feature type="domain" description="Histidine kinase" evidence="7">
    <location>
        <begin position="206"/>
        <end position="434"/>
    </location>
</feature>
<dbReference type="InParanoid" id="F5YF14"/>
<evidence type="ECO:0000256" key="4">
    <source>
        <dbReference type="ARBA" id="ARBA00023012"/>
    </source>
</evidence>
<dbReference type="OrthoDB" id="9815750at2"/>
<feature type="transmembrane region" description="Helical" evidence="6">
    <location>
        <begin position="50"/>
        <end position="71"/>
    </location>
</feature>
<dbReference type="Pfam" id="PF00072">
    <property type="entry name" value="Response_reg"/>
    <property type="match status" value="2"/>
</dbReference>
<reference evidence="10" key="1">
    <citation type="submission" date="2009-12" db="EMBL/GenBank/DDBJ databases">
        <title>Complete sequence of Treponema azotonutricium strain ZAS-9.</title>
        <authorList>
            <person name="Tetu S.G."/>
            <person name="Matson E."/>
            <person name="Ren Q."/>
            <person name="Seshadri R."/>
            <person name="Elbourne L."/>
            <person name="Hassan K.A."/>
            <person name="Durkin A."/>
            <person name="Radune D."/>
            <person name="Mohamoud Y."/>
            <person name="Shay R."/>
            <person name="Jin S."/>
            <person name="Zhang X."/>
            <person name="Lucey K."/>
            <person name="Ballor N.R."/>
            <person name="Ottesen E."/>
            <person name="Rosenthal R."/>
            <person name="Allen A."/>
            <person name="Leadbetter J.R."/>
            <person name="Paulsen I.T."/>
        </authorList>
    </citation>
    <scope>NUCLEOTIDE SEQUENCE [LARGE SCALE GENOMIC DNA]</scope>
    <source>
        <strain evidence="10">ATCC BAA-888 / DSM 13862 / ZAS-9</strain>
    </source>
</reference>
<dbReference type="SMART" id="SM00448">
    <property type="entry name" value="REC"/>
    <property type="match status" value="2"/>
</dbReference>
<dbReference type="EMBL" id="CP001841">
    <property type="protein sequence ID" value="AEF82469.1"/>
    <property type="molecule type" value="Genomic_DNA"/>
</dbReference>
<dbReference type="AlphaFoldDB" id="F5YF14"/>
<dbReference type="Proteomes" id="UP000009222">
    <property type="component" value="Chromosome"/>
</dbReference>
<dbReference type="PROSITE" id="PS50109">
    <property type="entry name" value="HIS_KIN"/>
    <property type="match status" value="1"/>
</dbReference>
<dbReference type="SUPFAM" id="SSF47384">
    <property type="entry name" value="Homodimeric domain of signal transducing histidine kinase"/>
    <property type="match status" value="1"/>
</dbReference>
<keyword evidence="9" id="KW-0808">Transferase</keyword>
<keyword evidence="6" id="KW-0472">Membrane</keyword>
<keyword evidence="6" id="KW-1133">Transmembrane helix</keyword>
<evidence type="ECO:0000259" key="8">
    <source>
        <dbReference type="PROSITE" id="PS50110"/>
    </source>
</evidence>
<feature type="transmembrane region" description="Helical" evidence="6">
    <location>
        <begin position="78"/>
        <end position="96"/>
    </location>
</feature>
<feature type="domain" description="Response regulatory" evidence="8">
    <location>
        <begin position="453"/>
        <end position="570"/>
    </location>
</feature>
<name>F5YF14_LEAAZ</name>
<dbReference type="InterPro" id="IPR003661">
    <property type="entry name" value="HisK_dim/P_dom"/>
</dbReference>
<keyword evidence="10" id="KW-1185">Reference proteome</keyword>
<dbReference type="PROSITE" id="PS50110">
    <property type="entry name" value="RESPONSE_REGULATORY"/>
    <property type="match status" value="2"/>
</dbReference>
<keyword evidence="9" id="KW-0418">Kinase</keyword>
<dbReference type="CDD" id="cd16922">
    <property type="entry name" value="HATPase_EvgS-ArcB-TorS-like"/>
    <property type="match status" value="1"/>
</dbReference>
<evidence type="ECO:0000313" key="10">
    <source>
        <dbReference type="Proteomes" id="UP000009222"/>
    </source>
</evidence>
<evidence type="ECO:0000256" key="6">
    <source>
        <dbReference type="SAM" id="Phobius"/>
    </source>
</evidence>
<dbReference type="SUPFAM" id="SSF55874">
    <property type="entry name" value="ATPase domain of HSP90 chaperone/DNA topoisomerase II/histidine kinase"/>
    <property type="match status" value="1"/>
</dbReference>
<dbReference type="InterPro" id="IPR036890">
    <property type="entry name" value="HATPase_C_sf"/>
</dbReference>
<dbReference type="KEGG" id="taz:TREAZ_2554"/>
<dbReference type="Pfam" id="PF00512">
    <property type="entry name" value="HisKA"/>
    <property type="match status" value="1"/>
</dbReference>
<dbReference type="Gene3D" id="1.10.287.130">
    <property type="match status" value="1"/>
</dbReference>
<accession>F5YF14</accession>
<dbReference type="RefSeq" id="WP_015712973.1">
    <property type="nucleotide sequence ID" value="NC_015577.1"/>
</dbReference>
<dbReference type="HOGENOM" id="CLU_000445_104_15_12"/>
<dbReference type="InterPro" id="IPR004358">
    <property type="entry name" value="Sig_transdc_His_kin-like_C"/>
</dbReference>
<dbReference type="InterPro" id="IPR011006">
    <property type="entry name" value="CheY-like_superfamily"/>
</dbReference>
<proteinExistence type="predicted"/>
<organism evidence="9 10">
    <name type="scientific">Leadbettera azotonutricia (strain ATCC BAA-888 / DSM 13862 / ZAS-9)</name>
    <name type="common">Treponema azotonutricium</name>
    <dbReference type="NCBI Taxonomy" id="545695"/>
    <lineage>
        <taxon>Bacteria</taxon>
        <taxon>Pseudomonadati</taxon>
        <taxon>Spirochaetota</taxon>
        <taxon>Spirochaetia</taxon>
        <taxon>Spirochaetales</taxon>
        <taxon>Breznakiellaceae</taxon>
        <taxon>Leadbettera</taxon>
    </lineage>
</organism>
<feature type="transmembrane region" description="Helical" evidence="6">
    <location>
        <begin position="102"/>
        <end position="121"/>
    </location>
</feature>
<dbReference type="STRING" id="545695.TREAZ_2554"/>
<dbReference type="GO" id="GO:0000155">
    <property type="term" value="F:phosphorelay sensor kinase activity"/>
    <property type="evidence" value="ECO:0007669"/>
    <property type="project" value="InterPro"/>
</dbReference>
<dbReference type="PANTHER" id="PTHR45339:SF1">
    <property type="entry name" value="HYBRID SIGNAL TRANSDUCTION HISTIDINE KINASE J"/>
    <property type="match status" value="1"/>
</dbReference>
<reference evidence="9 10" key="2">
    <citation type="journal article" date="2011" name="ISME J.">
        <title>RNA-seq reveals cooperative metabolic interactions between two termite-gut spirochete species in co-culture.</title>
        <authorList>
            <person name="Rosenthal A.Z."/>
            <person name="Matson E.G."/>
            <person name="Eldar A."/>
            <person name="Leadbetter J.R."/>
        </authorList>
    </citation>
    <scope>NUCLEOTIDE SEQUENCE [LARGE SCALE GENOMIC DNA]</scope>
    <source>
        <strain evidence="10">ATCC BAA-888 / DSM 13862 / ZAS-9</strain>
    </source>
</reference>
<keyword evidence="6" id="KW-0812">Transmembrane</keyword>
<feature type="transmembrane region" description="Helical" evidence="6">
    <location>
        <begin position="20"/>
        <end position="44"/>
    </location>
</feature>
<dbReference type="CDD" id="cd17546">
    <property type="entry name" value="REC_hyHK_CKI1_RcsC-like"/>
    <property type="match status" value="2"/>
</dbReference>
<feature type="transmembrane region" description="Helical" evidence="6">
    <location>
        <begin position="126"/>
        <end position="147"/>
    </location>
</feature>
<evidence type="ECO:0000256" key="2">
    <source>
        <dbReference type="ARBA" id="ARBA00012438"/>
    </source>
</evidence>
<dbReference type="InterPro" id="IPR001789">
    <property type="entry name" value="Sig_transdc_resp-reg_receiver"/>
</dbReference>
<dbReference type="InterPro" id="IPR003594">
    <property type="entry name" value="HATPase_dom"/>
</dbReference>
<feature type="modified residue" description="4-aspartylphosphate" evidence="5">
    <location>
        <position position="503"/>
    </location>
</feature>
<feature type="modified residue" description="4-aspartylphosphate" evidence="5">
    <location>
        <position position="642"/>
    </location>
</feature>
<keyword evidence="3 5" id="KW-0597">Phosphoprotein</keyword>
<gene>
    <name evidence="9" type="ordered locus">TREAZ_2554</name>
</gene>
<dbReference type="InterPro" id="IPR036097">
    <property type="entry name" value="HisK_dim/P_sf"/>
</dbReference>
<dbReference type="FunCoup" id="F5YF14">
    <property type="interactions" value="303"/>
</dbReference>
<evidence type="ECO:0000259" key="7">
    <source>
        <dbReference type="PROSITE" id="PS50109"/>
    </source>
</evidence>
<dbReference type="PRINTS" id="PR00344">
    <property type="entry name" value="BCTRLSENSOR"/>
</dbReference>
<protein>
    <recommendedName>
        <fullName evidence="2">histidine kinase</fullName>
        <ecNumber evidence="2">2.7.13.3</ecNumber>
    </recommendedName>
</protein>
<dbReference type="Gene3D" id="3.40.50.2300">
    <property type="match status" value="2"/>
</dbReference>